<protein>
    <recommendedName>
        <fullName evidence="16">Cytochrome P450</fullName>
    </recommendedName>
</protein>
<comment type="subcellular location">
    <subcellularLocation>
        <location evidence="1">Membrane</location>
        <topology evidence="1">Single-pass membrane protein</topology>
    </subcellularLocation>
</comment>
<evidence type="ECO:0000256" key="8">
    <source>
        <dbReference type="ARBA" id="ARBA00023004"/>
    </source>
</evidence>
<sequence>MMKTVAGTVLAGILGVLAYVYSFYFRKPRQLRRKMELQGVKGPLPSTNPLLGNIPEINRIRLHKANSKPKFSLHNHGATAGGRPDIDHDWPSFVLPHIRQWLKEYGSTFVYSTGTIHFLCTTDTEMVKEISHFKSLSLGRPTYLSRDFGPLFGQGIIASSGAIWAHQRKIIAPQFYADKVKSMVTLMVESTNSLIASWGAAIDRCDGGVADVNTDKDMRSLSADAISRACFGSNYKEGEHIFSKVRELQIVLARGHAGIPILRHLPTSKNREVWKLEKEINTMILDVVKQRAADSSPDSEKDLLQMILEGAKDASNNSTSANVVTSLDKFIVDNCKAIYFAGQDTTAISASWALMLLAAHPEWQSRARDEAMQLCTRDKVPDVRALQNMKVITMVIQETLRLYPPGVYVTREALEDIKFKHITIPKGMNVQVPISIVQQDPELWGPDAHLFNPERFAGGVLGATNTTAGGGGQAAYIPFGVGSRVCVGQHFAMMELKVILSLLLLNFSFAISPSYVHSPGFALVVQPAHGVSLLIERVTP</sequence>
<keyword evidence="9 12" id="KW-0503">Monooxygenase</keyword>
<dbReference type="PANTHER" id="PTHR24282:SF26">
    <property type="entry name" value="CYTOCHROME P450"/>
    <property type="match status" value="1"/>
</dbReference>
<keyword evidence="7 12" id="KW-0560">Oxidoreductase</keyword>
<dbReference type="GO" id="GO:0004497">
    <property type="term" value="F:monooxygenase activity"/>
    <property type="evidence" value="ECO:0007669"/>
    <property type="project" value="UniProtKB-KW"/>
</dbReference>
<evidence type="ECO:0000256" key="5">
    <source>
        <dbReference type="ARBA" id="ARBA00022723"/>
    </source>
</evidence>
<keyword evidence="15" id="KW-1185">Reference proteome</keyword>
<name>A0AAV2CA65_9ROSI</name>
<evidence type="ECO:0000256" key="1">
    <source>
        <dbReference type="ARBA" id="ARBA00004167"/>
    </source>
</evidence>
<feature type="binding site" description="axial binding residue" evidence="11">
    <location>
        <position position="486"/>
    </location>
    <ligand>
        <name>heme</name>
        <dbReference type="ChEBI" id="CHEBI:30413"/>
    </ligand>
    <ligandPart>
        <name>Fe</name>
        <dbReference type="ChEBI" id="CHEBI:18248"/>
    </ligandPart>
</feature>
<evidence type="ECO:0000256" key="10">
    <source>
        <dbReference type="ARBA" id="ARBA00023136"/>
    </source>
</evidence>
<dbReference type="PRINTS" id="PR00463">
    <property type="entry name" value="EP450I"/>
</dbReference>
<evidence type="ECO:0000256" key="2">
    <source>
        <dbReference type="ARBA" id="ARBA00010617"/>
    </source>
</evidence>
<dbReference type="PRINTS" id="PR00385">
    <property type="entry name" value="P450"/>
</dbReference>
<dbReference type="Pfam" id="PF00067">
    <property type="entry name" value="p450"/>
    <property type="match status" value="1"/>
</dbReference>
<dbReference type="GO" id="GO:0020037">
    <property type="term" value="F:heme binding"/>
    <property type="evidence" value="ECO:0007669"/>
    <property type="project" value="InterPro"/>
</dbReference>
<evidence type="ECO:0000313" key="15">
    <source>
        <dbReference type="Proteomes" id="UP001497516"/>
    </source>
</evidence>
<evidence type="ECO:0000256" key="9">
    <source>
        <dbReference type="ARBA" id="ARBA00023033"/>
    </source>
</evidence>
<evidence type="ECO:0000256" key="12">
    <source>
        <dbReference type="RuleBase" id="RU000461"/>
    </source>
</evidence>
<evidence type="ECO:0000256" key="3">
    <source>
        <dbReference type="ARBA" id="ARBA00022617"/>
    </source>
</evidence>
<dbReference type="PROSITE" id="PS00086">
    <property type="entry name" value="CYTOCHROME_P450"/>
    <property type="match status" value="1"/>
</dbReference>
<feature type="transmembrane region" description="Helical" evidence="13">
    <location>
        <begin position="6"/>
        <end position="25"/>
    </location>
</feature>
<evidence type="ECO:0000256" key="11">
    <source>
        <dbReference type="PIRSR" id="PIRSR602401-1"/>
    </source>
</evidence>
<dbReference type="InterPro" id="IPR050665">
    <property type="entry name" value="Cytochrome_P450_Monooxygen"/>
</dbReference>
<dbReference type="InterPro" id="IPR017972">
    <property type="entry name" value="Cyt_P450_CS"/>
</dbReference>
<comment type="cofactor">
    <cofactor evidence="11">
        <name>heme</name>
        <dbReference type="ChEBI" id="CHEBI:30413"/>
    </cofactor>
</comment>
<comment type="similarity">
    <text evidence="2 12">Belongs to the cytochrome P450 family.</text>
</comment>
<dbReference type="Gene3D" id="1.10.630.10">
    <property type="entry name" value="Cytochrome P450"/>
    <property type="match status" value="1"/>
</dbReference>
<dbReference type="Proteomes" id="UP001497516">
    <property type="component" value="Chromosome 1"/>
</dbReference>
<evidence type="ECO:0000256" key="13">
    <source>
        <dbReference type="SAM" id="Phobius"/>
    </source>
</evidence>
<evidence type="ECO:0000256" key="6">
    <source>
        <dbReference type="ARBA" id="ARBA00022989"/>
    </source>
</evidence>
<dbReference type="GO" id="GO:0005506">
    <property type="term" value="F:iron ion binding"/>
    <property type="evidence" value="ECO:0007669"/>
    <property type="project" value="InterPro"/>
</dbReference>
<keyword evidence="10 13" id="KW-0472">Membrane</keyword>
<keyword evidence="8 11" id="KW-0408">Iron</keyword>
<keyword evidence="5 11" id="KW-0479">Metal-binding</keyword>
<dbReference type="EMBL" id="OZ034813">
    <property type="protein sequence ID" value="CAL1353149.1"/>
    <property type="molecule type" value="Genomic_DNA"/>
</dbReference>
<accession>A0AAV2CA65</accession>
<dbReference type="PANTHER" id="PTHR24282">
    <property type="entry name" value="CYTOCHROME P450 FAMILY MEMBER"/>
    <property type="match status" value="1"/>
</dbReference>
<keyword evidence="6 13" id="KW-1133">Transmembrane helix</keyword>
<proteinExistence type="inferred from homology"/>
<dbReference type="GO" id="GO:0016705">
    <property type="term" value="F:oxidoreductase activity, acting on paired donors, with incorporation or reduction of molecular oxygen"/>
    <property type="evidence" value="ECO:0007669"/>
    <property type="project" value="InterPro"/>
</dbReference>
<evidence type="ECO:0000256" key="7">
    <source>
        <dbReference type="ARBA" id="ARBA00023002"/>
    </source>
</evidence>
<gene>
    <name evidence="14" type="ORF">LTRI10_LOCUS1072</name>
</gene>
<dbReference type="SUPFAM" id="SSF48264">
    <property type="entry name" value="Cytochrome P450"/>
    <property type="match status" value="1"/>
</dbReference>
<keyword evidence="3 11" id="KW-0349">Heme</keyword>
<dbReference type="InterPro" id="IPR002401">
    <property type="entry name" value="Cyt_P450_E_grp-I"/>
</dbReference>
<dbReference type="AlphaFoldDB" id="A0AAV2CA65"/>
<keyword evidence="4 13" id="KW-0812">Transmembrane</keyword>
<evidence type="ECO:0000256" key="4">
    <source>
        <dbReference type="ARBA" id="ARBA00022692"/>
    </source>
</evidence>
<dbReference type="GO" id="GO:0016020">
    <property type="term" value="C:membrane"/>
    <property type="evidence" value="ECO:0007669"/>
    <property type="project" value="UniProtKB-SubCell"/>
</dbReference>
<evidence type="ECO:0008006" key="16">
    <source>
        <dbReference type="Google" id="ProtNLM"/>
    </source>
</evidence>
<dbReference type="InterPro" id="IPR036396">
    <property type="entry name" value="Cyt_P450_sf"/>
</dbReference>
<evidence type="ECO:0000313" key="14">
    <source>
        <dbReference type="EMBL" id="CAL1353149.1"/>
    </source>
</evidence>
<organism evidence="14 15">
    <name type="scientific">Linum trigynum</name>
    <dbReference type="NCBI Taxonomy" id="586398"/>
    <lineage>
        <taxon>Eukaryota</taxon>
        <taxon>Viridiplantae</taxon>
        <taxon>Streptophyta</taxon>
        <taxon>Embryophyta</taxon>
        <taxon>Tracheophyta</taxon>
        <taxon>Spermatophyta</taxon>
        <taxon>Magnoliopsida</taxon>
        <taxon>eudicotyledons</taxon>
        <taxon>Gunneridae</taxon>
        <taxon>Pentapetalae</taxon>
        <taxon>rosids</taxon>
        <taxon>fabids</taxon>
        <taxon>Malpighiales</taxon>
        <taxon>Linaceae</taxon>
        <taxon>Linum</taxon>
    </lineage>
</organism>
<reference evidence="14 15" key="1">
    <citation type="submission" date="2024-04" db="EMBL/GenBank/DDBJ databases">
        <authorList>
            <person name="Fracassetti M."/>
        </authorList>
    </citation>
    <scope>NUCLEOTIDE SEQUENCE [LARGE SCALE GENOMIC DNA]</scope>
</reference>
<dbReference type="InterPro" id="IPR001128">
    <property type="entry name" value="Cyt_P450"/>
</dbReference>